<dbReference type="Proteomes" id="UP000756710">
    <property type="component" value="Unassembled WGS sequence"/>
</dbReference>
<evidence type="ECO:0000256" key="1">
    <source>
        <dbReference type="SAM" id="SignalP"/>
    </source>
</evidence>
<reference evidence="2" key="1">
    <citation type="submission" date="2014-05" db="EMBL/GenBank/DDBJ databases">
        <authorList>
            <person name="Horn Fabian"/>
        </authorList>
    </citation>
    <scope>NUCLEOTIDE SEQUENCE</scope>
</reference>
<sequence length="73" mass="7918">MKFRKLAVTLTAGAAFAMAGASAAQATPWQFVGSFPTKAACEKKAQKMHKAGKIDDHYCSPSRRGYDLGVHFR</sequence>
<dbReference type="HOGENOM" id="CLU_2703305_0_0_11"/>
<evidence type="ECO:0000313" key="3">
    <source>
        <dbReference type="EMBL" id="MBP2061320.1"/>
    </source>
</evidence>
<dbReference type="GeneID" id="32474205"/>
<feature type="chain" id="PRO_5038552449" description="Secreted protein" evidence="1">
    <location>
        <begin position="27"/>
        <end position="73"/>
    </location>
</feature>
<keyword evidence="4" id="KW-1185">Reference proteome</keyword>
<protein>
    <recommendedName>
        <fullName evidence="5">Secreted protein</fullName>
    </recommendedName>
</protein>
<feature type="signal peptide" evidence="1">
    <location>
        <begin position="1"/>
        <end position="26"/>
    </location>
</feature>
<dbReference type="EMBL" id="JAGGLR010000005">
    <property type="protein sequence ID" value="MBP2061320.1"/>
    <property type="molecule type" value="Genomic_DNA"/>
</dbReference>
<evidence type="ECO:0008006" key="5">
    <source>
        <dbReference type="Google" id="ProtNLM"/>
    </source>
</evidence>
<accession>A0A060ZH77</accession>
<organism evidence="2">
    <name type="scientific">Streptomyces iranensis</name>
    <dbReference type="NCBI Taxonomy" id="576784"/>
    <lineage>
        <taxon>Bacteria</taxon>
        <taxon>Bacillati</taxon>
        <taxon>Actinomycetota</taxon>
        <taxon>Actinomycetes</taxon>
        <taxon>Kitasatosporales</taxon>
        <taxon>Streptomycetaceae</taxon>
        <taxon>Streptomyces</taxon>
        <taxon>Streptomyces violaceusniger group</taxon>
    </lineage>
</organism>
<gene>
    <name evidence="3" type="ORF">J2Z30_002328</name>
    <name evidence="2" type="ORF">SIRAN2349</name>
</gene>
<name>A0A060ZH77_9ACTN</name>
<dbReference type="AlphaFoldDB" id="A0A060ZH77"/>
<keyword evidence="1" id="KW-0732">Signal</keyword>
<evidence type="ECO:0000313" key="2">
    <source>
        <dbReference type="EMBL" id="CDR05395.1"/>
    </source>
</evidence>
<dbReference type="RefSeq" id="WP_020867293.1">
    <property type="nucleotide sequence ID" value="NZ_BAABDR010000049.1"/>
</dbReference>
<reference evidence="3 4" key="2">
    <citation type="submission" date="2021-03" db="EMBL/GenBank/DDBJ databases">
        <title>Genomic Encyclopedia of Type Strains, Phase IV (KMG-IV): sequencing the most valuable type-strain genomes for metagenomic binning, comparative biology and taxonomic classification.</title>
        <authorList>
            <person name="Goeker M."/>
        </authorList>
    </citation>
    <scope>NUCLEOTIDE SEQUENCE [LARGE SCALE GENOMIC DNA]</scope>
    <source>
        <strain evidence="3 4">DSM 41954</strain>
    </source>
</reference>
<proteinExistence type="predicted"/>
<evidence type="ECO:0000313" key="4">
    <source>
        <dbReference type="Proteomes" id="UP000756710"/>
    </source>
</evidence>
<dbReference type="EMBL" id="LK022848">
    <property type="protein sequence ID" value="CDR05395.1"/>
    <property type="molecule type" value="Genomic_DNA"/>
</dbReference>